<dbReference type="GO" id="GO:0008175">
    <property type="term" value="F:tRNA methyltransferase activity"/>
    <property type="evidence" value="ECO:0007669"/>
    <property type="project" value="UniProtKB-UniRule"/>
</dbReference>
<dbReference type="EC" id="2.1.1.207" evidence="6"/>
<keyword evidence="4 6" id="KW-0949">S-adenosyl-L-methionine</keyword>
<dbReference type="GO" id="GO:0003723">
    <property type="term" value="F:RNA binding"/>
    <property type="evidence" value="ECO:0007669"/>
    <property type="project" value="InterPro"/>
</dbReference>
<dbReference type="InterPro" id="IPR001537">
    <property type="entry name" value="SpoU_MeTrfase"/>
</dbReference>
<gene>
    <name evidence="9" type="ORF">FHU38_002571</name>
</gene>
<dbReference type="Gene3D" id="3.40.1280.10">
    <property type="match status" value="1"/>
</dbReference>
<evidence type="ECO:0000256" key="7">
    <source>
        <dbReference type="PIRSR" id="PIRSR029256-1"/>
    </source>
</evidence>
<evidence type="ECO:0000256" key="5">
    <source>
        <dbReference type="ARBA" id="ARBA00022694"/>
    </source>
</evidence>
<protein>
    <recommendedName>
        <fullName evidence="6">Putative tRNA (cytidine(34)-2'-O)-methyltransferase</fullName>
        <ecNumber evidence="6">2.1.1.207</ecNumber>
    </recommendedName>
    <alternativeName>
        <fullName evidence="6">tRNA (cytidine/uridine-2'-O-)-methyltransferase</fullName>
    </alternativeName>
</protein>
<dbReference type="PANTHER" id="PTHR42971">
    <property type="entry name" value="TRNA (CYTIDINE(34)-2'-O)-METHYLTRANSFERASE"/>
    <property type="match status" value="1"/>
</dbReference>
<evidence type="ECO:0000259" key="8">
    <source>
        <dbReference type="Pfam" id="PF00588"/>
    </source>
</evidence>
<organism evidence="9 10">
    <name type="scientific">Saccharomonospora amisosensis</name>
    <dbReference type="NCBI Taxonomy" id="1128677"/>
    <lineage>
        <taxon>Bacteria</taxon>
        <taxon>Bacillati</taxon>
        <taxon>Actinomycetota</taxon>
        <taxon>Actinomycetes</taxon>
        <taxon>Pseudonocardiales</taxon>
        <taxon>Pseudonocardiaceae</taxon>
        <taxon>Saccharomonospora</taxon>
    </lineage>
</organism>
<evidence type="ECO:0000256" key="4">
    <source>
        <dbReference type="ARBA" id="ARBA00022691"/>
    </source>
</evidence>
<comment type="caution">
    <text evidence="6">Lacks conserved residue(s) required for the propagation of feature annotation.</text>
</comment>
<dbReference type="AlphaFoldDB" id="A0A7X5UQ90"/>
<evidence type="ECO:0000256" key="6">
    <source>
        <dbReference type="HAMAP-Rule" id="MF_01885"/>
    </source>
</evidence>
<dbReference type="Pfam" id="PF00588">
    <property type="entry name" value="SpoU_methylase"/>
    <property type="match status" value="1"/>
</dbReference>
<comment type="function">
    <text evidence="6">Could methylate the ribose at the nucleotide 34 wobble position in tRNA.</text>
</comment>
<dbReference type="EMBL" id="JAAOYM010000001">
    <property type="protein sequence ID" value="NIJ12227.1"/>
    <property type="molecule type" value="Genomic_DNA"/>
</dbReference>
<feature type="domain" description="tRNA/rRNA methyltransferase SpoU type" evidence="8">
    <location>
        <begin position="8"/>
        <end position="148"/>
    </location>
</feature>
<accession>A0A7X5UQ90</accession>
<evidence type="ECO:0000256" key="1">
    <source>
        <dbReference type="ARBA" id="ARBA00022490"/>
    </source>
</evidence>
<comment type="catalytic activity">
    <reaction evidence="6">
        <text>5-carboxymethylaminomethyluridine(34) in tRNA(Leu) + S-adenosyl-L-methionine = 5-carboxymethylaminomethyl-2'-O-methyluridine(34) in tRNA(Leu) + S-adenosyl-L-homocysteine + H(+)</text>
        <dbReference type="Rhea" id="RHEA:43088"/>
        <dbReference type="Rhea" id="RHEA-COMP:10333"/>
        <dbReference type="Rhea" id="RHEA-COMP:10334"/>
        <dbReference type="ChEBI" id="CHEBI:15378"/>
        <dbReference type="ChEBI" id="CHEBI:57856"/>
        <dbReference type="ChEBI" id="CHEBI:59789"/>
        <dbReference type="ChEBI" id="CHEBI:74508"/>
        <dbReference type="ChEBI" id="CHEBI:74511"/>
        <dbReference type="EC" id="2.1.1.207"/>
    </reaction>
</comment>
<comment type="similarity">
    <text evidence="6">Belongs to the class IV-like SAM-binding methyltransferase superfamily. RNA methyltransferase TrmH family. TrmL subfamily.</text>
</comment>
<feature type="binding site" evidence="6 7">
    <location>
        <position position="136"/>
    </location>
    <ligand>
        <name>S-adenosyl-L-methionine</name>
        <dbReference type="ChEBI" id="CHEBI:59789"/>
    </ligand>
</feature>
<dbReference type="HAMAP" id="MF_01885">
    <property type="entry name" value="tRNA_methyltr_TrmL"/>
    <property type="match status" value="1"/>
</dbReference>
<comment type="caution">
    <text evidence="9">The sequence shown here is derived from an EMBL/GenBank/DDBJ whole genome shotgun (WGS) entry which is preliminary data.</text>
</comment>
<sequence>MGKIGTVFRIVFYRPEIPPNTGNAIRLAANTGCELHLIEPLGFSMADRYLRRAGLDYHDLAHVRVHRDLATALRLLAPARVYAFTARATHRHTDVAYAEGDVLLFGPESVGLPEEVQHDPAVTELLRVPMLPSSRSLNITNAASIAVYEAWRQHDFRGACG</sequence>
<keyword evidence="5 6" id="KW-0819">tRNA processing</keyword>
<dbReference type="InterPro" id="IPR016914">
    <property type="entry name" value="TrmL"/>
</dbReference>
<keyword evidence="10" id="KW-1185">Reference proteome</keyword>
<dbReference type="PIRSF" id="PIRSF029256">
    <property type="entry name" value="SpoU_TrmH_prd"/>
    <property type="match status" value="1"/>
</dbReference>
<comment type="subcellular location">
    <subcellularLocation>
        <location evidence="6">Cytoplasm</location>
    </subcellularLocation>
</comment>
<keyword evidence="3 6" id="KW-0808">Transferase</keyword>
<dbReference type="InterPro" id="IPR029028">
    <property type="entry name" value="Alpha/beta_knot_MTases"/>
</dbReference>
<dbReference type="CDD" id="cd18094">
    <property type="entry name" value="SpoU-like_TrmL"/>
    <property type="match status" value="1"/>
</dbReference>
<dbReference type="GO" id="GO:0042802">
    <property type="term" value="F:identical protein binding"/>
    <property type="evidence" value="ECO:0007669"/>
    <property type="project" value="UniProtKB-ARBA"/>
</dbReference>
<dbReference type="Proteomes" id="UP000545493">
    <property type="component" value="Unassembled WGS sequence"/>
</dbReference>
<dbReference type="GO" id="GO:0005737">
    <property type="term" value="C:cytoplasm"/>
    <property type="evidence" value="ECO:0007669"/>
    <property type="project" value="UniProtKB-SubCell"/>
</dbReference>
<evidence type="ECO:0000256" key="3">
    <source>
        <dbReference type="ARBA" id="ARBA00022679"/>
    </source>
</evidence>
<dbReference type="GO" id="GO:0008757">
    <property type="term" value="F:S-adenosylmethionine-dependent methyltransferase activity"/>
    <property type="evidence" value="ECO:0007669"/>
    <property type="project" value="UniProtKB-UniRule"/>
</dbReference>
<evidence type="ECO:0000313" key="10">
    <source>
        <dbReference type="Proteomes" id="UP000545493"/>
    </source>
</evidence>
<feature type="binding site" evidence="6 7">
    <location>
        <position position="128"/>
    </location>
    <ligand>
        <name>S-adenosyl-L-methionine</name>
        <dbReference type="ChEBI" id="CHEBI:59789"/>
    </ligand>
</feature>
<name>A0A7X5UQ90_9PSEU</name>
<keyword evidence="2 6" id="KW-0489">Methyltransferase</keyword>
<dbReference type="PANTHER" id="PTHR42971:SF1">
    <property type="entry name" value="TRNA (CYTIDINE(34)-2'-O)-METHYLTRANSFERASE"/>
    <property type="match status" value="1"/>
</dbReference>
<dbReference type="FunFam" id="3.40.1280.10:FF:000002">
    <property type="entry name" value="Peptidylprolyl isomerase"/>
    <property type="match status" value="1"/>
</dbReference>
<evidence type="ECO:0000256" key="2">
    <source>
        <dbReference type="ARBA" id="ARBA00022603"/>
    </source>
</evidence>
<comment type="catalytic activity">
    <reaction evidence="6">
        <text>cytidine(34) in tRNA + S-adenosyl-L-methionine = 2'-O-methylcytidine(34) in tRNA + S-adenosyl-L-homocysteine + H(+)</text>
        <dbReference type="Rhea" id="RHEA:43084"/>
        <dbReference type="Rhea" id="RHEA-COMP:10331"/>
        <dbReference type="Rhea" id="RHEA-COMP:10332"/>
        <dbReference type="ChEBI" id="CHEBI:15378"/>
        <dbReference type="ChEBI" id="CHEBI:57856"/>
        <dbReference type="ChEBI" id="CHEBI:59789"/>
        <dbReference type="ChEBI" id="CHEBI:74495"/>
        <dbReference type="ChEBI" id="CHEBI:82748"/>
        <dbReference type="EC" id="2.1.1.207"/>
    </reaction>
</comment>
<keyword evidence="1 6" id="KW-0963">Cytoplasm</keyword>
<dbReference type="SUPFAM" id="SSF75217">
    <property type="entry name" value="alpha/beta knot"/>
    <property type="match status" value="1"/>
</dbReference>
<evidence type="ECO:0000313" key="9">
    <source>
        <dbReference type="EMBL" id="NIJ12227.1"/>
    </source>
</evidence>
<dbReference type="InterPro" id="IPR029026">
    <property type="entry name" value="tRNA_m1G_MTases_N"/>
</dbReference>
<reference evidence="9 10" key="1">
    <citation type="submission" date="2020-03" db="EMBL/GenBank/DDBJ databases">
        <title>Sequencing the genomes of 1000 actinobacteria strains.</title>
        <authorList>
            <person name="Klenk H.-P."/>
        </authorList>
    </citation>
    <scope>NUCLEOTIDE SEQUENCE [LARGE SCALE GENOMIC DNA]</scope>
    <source>
        <strain evidence="9 10">DSM 45685</strain>
    </source>
</reference>
<dbReference type="GO" id="GO:0002130">
    <property type="term" value="P:wobble position ribose methylation"/>
    <property type="evidence" value="ECO:0007669"/>
    <property type="project" value="TreeGrafter"/>
</dbReference>
<feature type="binding site" evidence="6 7">
    <location>
        <position position="106"/>
    </location>
    <ligand>
        <name>S-adenosyl-L-methionine</name>
        <dbReference type="ChEBI" id="CHEBI:59789"/>
    </ligand>
</feature>
<proteinExistence type="inferred from homology"/>